<evidence type="ECO:0000313" key="1">
    <source>
        <dbReference type="EMBL" id="AYB33989.1"/>
    </source>
</evidence>
<dbReference type="EMBL" id="CP032382">
    <property type="protein sequence ID" value="AYB33989.1"/>
    <property type="molecule type" value="Genomic_DNA"/>
</dbReference>
<evidence type="ECO:0000313" key="2">
    <source>
        <dbReference type="Proteomes" id="UP000266183"/>
    </source>
</evidence>
<gene>
    <name evidence="1" type="ORF">D4L85_26930</name>
</gene>
<dbReference type="Proteomes" id="UP000266183">
    <property type="component" value="Chromosome"/>
</dbReference>
<dbReference type="InterPro" id="IPR010667">
    <property type="entry name" value="Phage_T4_Gp19"/>
</dbReference>
<dbReference type="OrthoDB" id="73314at2"/>
<dbReference type="InterPro" id="IPR011747">
    <property type="entry name" value="CHP02241"/>
</dbReference>
<name>A0A385SS19_9BACT</name>
<dbReference type="GO" id="GO:0005198">
    <property type="term" value="F:structural molecule activity"/>
    <property type="evidence" value="ECO:0007669"/>
    <property type="project" value="InterPro"/>
</dbReference>
<dbReference type="KEGG" id="chk:D4L85_26930"/>
<sequence length="160" mass="18100">MAIGYPIPKFYFKVSRPEQEFSSADQIGFTEVSGLDYQIDLIEYRHGNDINFSKIKLPGLRKFSNVTLKKGVIQGFKDSNAEFFTWIGDGKKDGTVRKRSGYRRNIVITLNDEEGHAVVAWTLTNAWPVKVAFNDMKADANEVAVESLELAIEDLAVEYK</sequence>
<dbReference type="NCBIfam" id="TIGR02241">
    <property type="entry name" value="conserved hypothetical phage tail region protein"/>
    <property type="match status" value="1"/>
</dbReference>
<dbReference type="PANTHER" id="PTHR38009">
    <property type="entry name" value="CONSERVED HYPOTHETICAL PHAGE TAIL PROTEIN"/>
    <property type="match status" value="1"/>
</dbReference>
<organism evidence="1 2">
    <name type="scientific">Chryseolinea soli</name>
    <dbReference type="NCBI Taxonomy" id="2321403"/>
    <lineage>
        <taxon>Bacteria</taxon>
        <taxon>Pseudomonadati</taxon>
        <taxon>Bacteroidota</taxon>
        <taxon>Cytophagia</taxon>
        <taxon>Cytophagales</taxon>
        <taxon>Fulvivirgaceae</taxon>
        <taxon>Chryseolinea</taxon>
    </lineage>
</organism>
<proteinExistence type="predicted"/>
<accession>A0A385SS19</accession>
<dbReference type="AlphaFoldDB" id="A0A385SS19"/>
<dbReference type="Pfam" id="PF06841">
    <property type="entry name" value="Phage_T4_gp19"/>
    <property type="match status" value="1"/>
</dbReference>
<protein>
    <submittedName>
        <fullName evidence="1">Phage tail protein</fullName>
    </submittedName>
</protein>
<dbReference type="RefSeq" id="WP_119757215.1">
    <property type="nucleotide sequence ID" value="NZ_CP032382.1"/>
</dbReference>
<dbReference type="PANTHER" id="PTHR38009:SF1">
    <property type="entry name" value="CONSERVED HYPOTHETICAL PHAGE TAIL PROTEIN"/>
    <property type="match status" value="1"/>
</dbReference>
<keyword evidence="2" id="KW-1185">Reference proteome</keyword>
<reference evidence="2" key="1">
    <citation type="submission" date="2018-09" db="EMBL/GenBank/DDBJ databases">
        <title>Chryseolinea sp. KIS68-18 isolated from soil.</title>
        <authorList>
            <person name="Weon H.-Y."/>
            <person name="Kwon S.-W."/>
            <person name="Lee S.A."/>
        </authorList>
    </citation>
    <scope>NUCLEOTIDE SEQUENCE [LARGE SCALE GENOMIC DNA]</scope>
    <source>
        <strain evidence="2">KIS68-18</strain>
    </source>
</reference>